<reference evidence="3 4" key="1">
    <citation type="submission" date="2019-07" db="EMBL/GenBank/DDBJ databases">
        <title>Whole genome shotgun sequence of Chitinophaga cymbidii NBRC 109752.</title>
        <authorList>
            <person name="Hosoyama A."/>
            <person name="Uohara A."/>
            <person name="Ohji S."/>
            <person name="Ichikawa N."/>
        </authorList>
    </citation>
    <scope>NUCLEOTIDE SEQUENCE [LARGE SCALE GENOMIC DNA]</scope>
    <source>
        <strain evidence="3 4">NBRC 109752</strain>
    </source>
</reference>
<dbReference type="OrthoDB" id="726883at2"/>
<dbReference type="InterPro" id="IPR043906">
    <property type="entry name" value="Gfo/Idh/MocA_OxRdtase_bact_C"/>
</dbReference>
<dbReference type="InterPro" id="IPR000683">
    <property type="entry name" value="Gfo/Idh/MocA-like_OxRdtase_N"/>
</dbReference>
<organism evidence="3 4">
    <name type="scientific">Chitinophaga cymbidii</name>
    <dbReference type="NCBI Taxonomy" id="1096750"/>
    <lineage>
        <taxon>Bacteria</taxon>
        <taxon>Pseudomonadati</taxon>
        <taxon>Bacteroidota</taxon>
        <taxon>Chitinophagia</taxon>
        <taxon>Chitinophagales</taxon>
        <taxon>Chitinophagaceae</taxon>
        <taxon>Chitinophaga</taxon>
    </lineage>
</organism>
<name>A0A512RNN9_9BACT</name>
<comment type="caution">
    <text evidence="3">The sequence shown here is derived from an EMBL/GenBank/DDBJ whole genome shotgun (WGS) entry which is preliminary data.</text>
</comment>
<evidence type="ECO:0000313" key="3">
    <source>
        <dbReference type="EMBL" id="GEP97313.1"/>
    </source>
</evidence>
<proteinExistence type="predicted"/>
<evidence type="ECO:0000259" key="2">
    <source>
        <dbReference type="Pfam" id="PF19051"/>
    </source>
</evidence>
<dbReference type="Gene3D" id="3.30.360.10">
    <property type="entry name" value="Dihydrodipicolinate Reductase, domain 2"/>
    <property type="match status" value="1"/>
</dbReference>
<evidence type="ECO:0000313" key="4">
    <source>
        <dbReference type="Proteomes" id="UP000321436"/>
    </source>
</evidence>
<dbReference type="Gene3D" id="3.40.50.720">
    <property type="entry name" value="NAD(P)-binding Rossmann-like Domain"/>
    <property type="match status" value="1"/>
</dbReference>
<gene>
    <name evidence="3" type="ORF">CCY01nite_35730</name>
</gene>
<dbReference type="InterPro" id="IPR036291">
    <property type="entry name" value="NAD(P)-bd_dom_sf"/>
</dbReference>
<feature type="domain" description="Gfo/Idh/MocA-like oxidoreductase bacterial type C-terminal" evidence="2">
    <location>
        <begin position="200"/>
        <end position="424"/>
    </location>
</feature>
<dbReference type="Pfam" id="PF19051">
    <property type="entry name" value="GFO_IDH_MocA_C2"/>
    <property type="match status" value="1"/>
</dbReference>
<protein>
    <submittedName>
        <fullName evidence="3">NADH-dependent dehydrogenase</fullName>
    </submittedName>
</protein>
<dbReference type="Proteomes" id="UP000321436">
    <property type="component" value="Unassembled WGS sequence"/>
</dbReference>
<dbReference type="SUPFAM" id="SSF55347">
    <property type="entry name" value="Glyceraldehyde-3-phosphate dehydrogenase-like, C-terminal domain"/>
    <property type="match status" value="1"/>
</dbReference>
<dbReference type="GO" id="GO:0000166">
    <property type="term" value="F:nucleotide binding"/>
    <property type="evidence" value="ECO:0007669"/>
    <property type="project" value="InterPro"/>
</dbReference>
<evidence type="ECO:0000259" key="1">
    <source>
        <dbReference type="Pfam" id="PF01408"/>
    </source>
</evidence>
<keyword evidence="4" id="KW-1185">Reference proteome</keyword>
<dbReference type="AlphaFoldDB" id="A0A512RNN9"/>
<dbReference type="PANTHER" id="PTHR43818">
    <property type="entry name" value="BCDNA.GH03377"/>
    <property type="match status" value="1"/>
</dbReference>
<feature type="domain" description="Gfo/Idh/MocA-like oxidoreductase N-terminal" evidence="1">
    <location>
        <begin position="33"/>
        <end position="155"/>
    </location>
</feature>
<dbReference type="PANTHER" id="PTHR43818:SF5">
    <property type="entry name" value="OXIDOREDUCTASE FAMILY PROTEIN"/>
    <property type="match status" value="1"/>
</dbReference>
<dbReference type="Pfam" id="PF01408">
    <property type="entry name" value="GFO_IDH_MocA"/>
    <property type="match status" value="1"/>
</dbReference>
<accession>A0A512RNN9</accession>
<dbReference type="InterPro" id="IPR050463">
    <property type="entry name" value="Gfo/Idh/MocA_oxidrdct_glycsds"/>
</dbReference>
<dbReference type="SUPFAM" id="SSF51735">
    <property type="entry name" value="NAD(P)-binding Rossmann-fold domains"/>
    <property type="match status" value="1"/>
</dbReference>
<sequence length="427" mass="47717">MDRRNFLFNTSAFLAGSALLPSALRAVAPSDIVNFGVIGVNGMGWSDLNGMLHHPEARCVAICDVDKNVLDKRAAELAKKDIKAQLYGDYRQMLENKDIDAVIIGTPDHWHCLQMADACSAGKDIYVEKPIGNSIAECRAMVNAQQQHNRVVQVGQWQRSMQHFSDAIAFVHAGKLGNVRLVKAWAYMGWMKPIPKKDITEPPPGVDYTTWLGPAQKRPFDPNRFHFNFRWYWDYAGGLMTDWGVHLIDYALYGMKASNPRSVVASGGKFAYPDDASETPDTLTAIYEFDGFNMQWEHATGIDGGPYGRTHGIAFIGNNGTLVLDRGGWEVIPEKDKMEAVAYQKASDNGLVKHTRNFIDVIKSRKLEDLNCDISTGANVAVNAQMGNIAYKTGQKVYWNADKQQFTSRDANKLMTAQYHNNYKLPK</sequence>
<dbReference type="RefSeq" id="WP_146864757.1">
    <property type="nucleotide sequence ID" value="NZ_BKAU01000004.1"/>
</dbReference>
<dbReference type="EMBL" id="BKAU01000004">
    <property type="protein sequence ID" value="GEP97313.1"/>
    <property type="molecule type" value="Genomic_DNA"/>
</dbReference>